<evidence type="ECO:0000256" key="8">
    <source>
        <dbReference type="ARBA" id="ARBA00078704"/>
    </source>
</evidence>
<dbReference type="AlphaFoldDB" id="A0A2P2ICK6"/>
<sequence>MIEIECHTVGNSAKPRKIEQFPRITSDVSYNVFFREFMEANIPCIISKSLTQDWTAKKDWVSENGTPNVEHFATHYGSYEVPVANCGQKHFDSQQKKTLILQDYINYWKHERNTDTEADSKCLYLKDWHFVKAFPEQKVYTTPQFFASDWLNEFWEGRKDASDDYRFVYLGPRGSWTPFHCDVFQSYSWSSNICGRKKWVFYPPGEELKLKDKFGTLVYDVYSTELKDTAQYPRAGESAAGIEVMQEPGETLFVPSGWHHQVTNLEDTLSINHNWINATNIDRVWCALQDALLEVEKSISDCIGMDKWGEQCQLLLKATHGMDLMEYYKLIQAIAHRRMHALKCNEDVVVMDGHRQGRNHTLYDASKLQTTLELLINDARIADLETFEQIEEHPTKLLDQITDVL</sequence>
<accession>A0A2P2ICK6</accession>
<evidence type="ECO:0000259" key="11">
    <source>
        <dbReference type="PROSITE" id="PS51184"/>
    </source>
</evidence>
<dbReference type="EMBL" id="IACF01006170">
    <property type="protein sequence ID" value="LAB71753.1"/>
    <property type="molecule type" value="mRNA"/>
</dbReference>
<dbReference type="Pfam" id="PF13621">
    <property type="entry name" value="Cupin_8"/>
    <property type="match status" value="1"/>
</dbReference>
<dbReference type="GO" id="GO:0043565">
    <property type="term" value="F:sequence-specific DNA binding"/>
    <property type="evidence" value="ECO:0007669"/>
    <property type="project" value="TreeGrafter"/>
</dbReference>
<keyword evidence="2" id="KW-0479">Metal-binding</keyword>
<dbReference type="GO" id="GO:0045905">
    <property type="term" value="P:positive regulation of translational termination"/>
    <property type="evidence" value="ECO:0007669"/>
    <property type="project" value="TreeGrafter"/>
</dbReference>
<dbReference type="PROSITE" id="PS51184">
    <property type="entry name" value="JMJC"/>
    <property type="match status" value="1"/>
</dbReference>
<comment type="catalytic activity">
    <reaction evidence="6">
        <text>L-lysyl-[protein] + 2-oxoglutarate + O2 = 4-hydroxy-L-lysyl-[protein] + succinate + CO2</text>
        <dbReference type="Rhea" id="RHEA:57156"/>
        <dbReference type="Rhea" id="RHEA-COMP:9752"/>
        <dbReference type="Rhea" id="RHEA-COMP:15084"/>
        <dbReference type="ChEBI" id="CHEBI:15379"/>
        <dbReference type="ChEBI" id="CHEBI:16526"/>
        <dbReference type="ChEBI" id="CHEBI:16810"/>
        <dbReference type="ChEBI" id="CHEBI:29969"/>
        <dbReference type="ChEBI" id="CHEBI:30031"/>
        <dbReference type="ChEBI" id="CHEBI:141495"/>
    </reaction>
</comment>
<evidence type="ECO:0000313" key="12">
    <source>
        <dbReference type="EMBL" id="LAB71753.1"/>
    </source>
</evidence>
<evidence type="ECO:0000256" key="6">
    <source>
        <dbReference type="ARBA" id="ARBA00047762"/>
    </source>
</evidence>
<keyword evidence="4" id="KW-0408">Iron</keyword>
<evidence type="ECO:0000256" key="7">
    <source>
        <dbReference type="ARBA" id="ARBA00067203"/>
    </source>
</evidence>
<dbReference type="GO" id="GO:0140096">
    <property type="term" value="F:catalytic activity, acting on a protein"/>
    <property type="evidence" value="ECO:0007669"/>
    <property type="project" value="UniProtKB-ARBA"/>
</dbReference>
<evidence type="ECO:0000256" key="10">
    <source>
        <dbReference type="ARBA" id="ARBA00082904"/>
    </source>
</evidence>
<dbReference type="InterPro" id="IPR041667">
    <property type="entry name" value="Cupin_8"/>
</dbReference>
<protein>
    <recommendedName>
        <fullName evidence="7">2-oxoglutarate and iron-dependent oxygenase JMJD4</fullName>
    </recommendedName>
    <alternativeName>
        <fullName evidence="8">JmjC domain-containing protein 4</fullName>
    </alternativeName>
    <alternativeName>
        <fullName evidence="10">Jumonji domain-containing protein 4</fullName>
    </alternativeName>
    <alternativeName>
        <fullName evidence="9">Lysyl-hydroxylase JMJD4</fullName>
    </alternativeName>
</protein>
<dbReference type="InterPro" id="IPR050910">
    <property type="entry name" value="JMJD6_ArgDemeth/LysHydrox"/>
</dbReference>
<dbReference type="Gene3D" id="2.60.120.650">
    <property type="entry name" value="Cupin"/>
    <property type="match status" value="1"/>
</dbReference>
<keyword evidence="3" id="KW-0560">Oxidoreductase</keyword>
<organism evidence="12">
    <name type="scientific">Hirondellea gigas</name>
    <dbReference type="NCBI Taxonomy" id="1518452"/>
    <lineage>
        <taxon>Eukaryota</taxon>
        <taxon>Metazoa</taxon>
        <taxon>Ecdysozoa</taxon>
        <taxon>Arthropoda</taxon>
        <taxon>Crustacea</taxon>
        <taxon>Multicrustacea</taxon>
        <taxon>Malacostraca</taxon>
        <taxon>Eumalacostraca</taxon>
        <taxon>Peracarida</taxon>
        <taxon>Amphipoda</taxon>
        <taxon>Amphilochidea</taxon>
        <taxon>Lysianassida</taxon>
        <taxon>Lysianassidira</taxon>
        <taxon>Lysianassoidea</taxon>
        <taxon>Lysianassidae</taxon>
        <taxon>Hirondellea</taxon>
    </lineage>
</organism>
<evidence type="ECO:0000256" key="5">
    <source>
        <dbReference type="ARBA" id="ARBA00038068"/>
    </source>
</evidence>
<evidence type="ECO:0000256" key="9">
    <source>
        <dbReference type="ARBA" id="ARBA00080747"/>
    </source>
</evidence>
<dbReference type="SMART" id="SM00558">
    <property type="entry name" value="JmjC"/>
    <property type="match status" value="1"/>
</dbReference>
<dbReference type="InterPro" id="IPR003347">
    <property type="entry name" value="JmjC_dom"/>
</dbReference>
<dbReference type="GO" id="GO:0005634">
    <property type="term" value="C:nucleus"/>
    <property type="evidence" value="ECO:0007669"/>
    <property type="project" value="TreeGrafter"/>
</dbReference>
<dbReference type="GO" id="GO:0005737">
    <property type="term" value="C:cytoplasm"/>
    <property type="evidence" value="ECO:0007669"/>
    <property type="project" value="TreeGrafter"/>
</dbReference>
<evidence type="ECO:0000256" key="3">
    <source>
        <dbReference type="ARBA" id="ARBA00023002"/>
    </source>
</evidence>
<dbReference type="SUPFAM" id="SSF51197">
    <property type="entry name" value="Clavaminate synthase-like"/>
    <property type="match status" value="1"/>
</dbReference>
<dbReference type="GO" id="GO:0046872">
    <property type="term" value="F:metal ion binding"/>
    <property type="evidence" value="ECO:0007669"/>
    <property type="project" value="UniProtKB-KW"/>
</dbReference>
<reference evidence="12" key="1">
    <citation type="journal article" date="2018" name="Biosci. Biotechnol. Biochem.">
        <title>Polysaccharide hydrolase of the hadal zone amphipods Hirondellea gigas.</title>
        <authorList>
            <person name="Kobayashi H."/>
            <person name="Nagahama T."/>
            <person name="Arai W."/>
            <person name="Sasagawa Y."/>
            <person name="Umeda M."/>
            <person name="Hayashi T."/>
            <person name="Nikaido I."/>
            <person name="Watanabe H."/>
            <person name="Oguri K."/>
            <person name="Kitazato H."/>
            <person name="Fujioka K."/>
            <person name="Kido Y."/>
            <person name="Takami H."/>
        </authorList>
    </citation>
    <scope>NUCLEOTIDE SEQUENCE</scope>
    <source>
        <tissue evidence="12">Whole body</tissue>
    </source>
</reference>
<name>A0A2P2ICK6_9CRUS</name>
<comment type="similarity">
    <text evidence="5">Belongs to the JMJD6 family.</text>
</comment>
<evidence type="ECO:0000256" key="4">
    <source>
        <dbReference type="ARBA" id="ARBA00023004"/>
    </source>
</evidence>
<feature type="domain" description="JmjC" evidence="11">
    <location>
        <begin position="131"/>
        <end position="292"/>
    </location>
</feature>
<dbReference type="FunFam" id="2.60.120.650:FF:000030">
    <property type="entry name" value="JmjC domain-containing protein 4"/>
    <property type="match status" value="1"/>
</dbReference>
<dbReference type="GO" id="GO:0016706">
    <property type="term" value="F:2-oxoglutarate-dependent dioxygenase activity"/>
    <property type="evidence" value="ECO:0007669"/>
    <property type="project" value="TreeGrafter"/>
</dbReference>
<evidence type="ECO:0000256" key="1">
    <source>
        <dbReference type="ARBA" id="ARBA00001954"/>
    </source>
</evidence>
<comment type="cofactor">
    <cofactor evidence="1">
        <name>Fe(2+)</name>
        <dbReference type="ChEBI" id="CHEBI:29033"/>
    </cofactor>
</comment>
<dbReference type="PANTHER" id="PTHR12480">
    <property type="entry name" value="ARGININE DEMETHYLASE AND LYSYL-HYDROXYLASE JMJD"/>
    <property type="match status" value="1"/>
</dbReference>
<evidence type="ECO:0000256" key="2">
    <source>
        <dbReference type="ARBA" id="ARBA00022723"/>
    </source>
</evidence>
<dbReference type="PANTHER" id="PTHR12480:SF6">
    <property type="entry name" value="2-OXOGLUTARATE AND IRON-DEPENDENT OXYGENASE JMJD4"/>
    <property type="match status" value="1"/>
</dbReference>
<proteinExistence type="evidence at transcript level"/>